<keyword evidence="2" id="KW-1185">Reference proteome</keyword>
<gene>
    <name evidence="1" type="ORF">H0H81_001258</name>
</gene>
<dbReference type="AlphaFoldDB" id="A0A9P7GRJ9"/>
<evidence type="ECO:0000313" key="1">
    <source>
        <dbReference type="EMBL" id="KAG5653298.1"/>
    </source>
</evidence>
<reference evidence="1" key="1">
    <citation type="submission" date="2021-02" db="EMBL/GenBank/DDBJ databases">
        <authorList>
            <person name="Nieuwenhuis M."/>
            <person name="Van De Peppel L.J.J."/>
        </authorList>
    </citation>
    <scope>NUCLEOTIDE SEQUENCE</scope>
    <source>
        <strain evidence="1">D49</strain>
    </source>
</reference>
<proteinExistence type="predicted"/>
<evidence type="ECO:0000313" key="2">
    <source>
        <dbReference type="Proteomes" id="UP000717328"/>
    </source>
</evidence>
<sequence length="163" mass="18294">MQDIFKQKKEDIAAIDLDILDIQLKVNGLISSVRELEKLRLLKEDEAKFMEHGIRLAQRDGHPHPALPNLSSFKFGFIYGEAEDSVEQIGESFAALGVAWMQDTTRRQPLESLALYVCDVVKRLQQATADIVFSGVRDSLTKAQSDGTGGLLLRRRSPEMLTH</sequence>
<dbReference type="EMBL" id="JABCKI010000061">
    <property type="protein sequence ID" value="KAG5653298.1"/>
    <property type="molecule type" value="Genomic_DNA"/>
</dbReference>
<accession>A0A9P7GRJ9</accession>
<organism evidence="1 2">
    <name type="scientific">Sphagnurus paluster</name>
    <dbReference type="NCBI Taxonomy" id="117069"/>
    <lineage>
        <taxon>Eukaryota</taxon>
        <taxon>Fungi</taxon>
        <taxon>Dikarya</taxon>
        <taxon>Basidiomycota</taxon>
        <taxon>Agaricomycotina</taxon>
        <taxon>Agaricomycetes</taxon>
        <taxon>Agaricomycetidae</taxon>
        <taxon>Agaricales</taxon>
        <taxon>Tricholomatineae</taxon>
        <taxon>Lyophyllaceae</taxon>
        <taxon>Sphagnurus</taxon>
    </lineage>
</organism>
<name>A0A9P7GRJ9_9AGAR</name>
<dbReference type="Proteomes" id="UP000717328">
    <property type="component" value="Unassembled WGS sequence"/>
</dbReference>
<comment type="caution">
    <text evidence="1">The sequence shown here is derived from an EMBL/GenBank/DDBJ whole genome shotgun (WGS) entry which is preliminary data.</text>
</comment>
<reference evidence="1" key="2">
    <citation type="submission" date="2021-10" db="EMBL/GenBank/DDBJ databases">
        <title>Phylogenomics reveals ancestral predisposition of the termite-cultivated fungus Termitomyces towards a domesticated lifestyle.</title>
        <authorList>
            <person name="Auxier B."/>
            <person name="Grum-Grzhimaylo A."/>
            <person name="Cardenas M.E."/>
            <person name="Lodge J.D."/>
            <person name="Laessoe T."/>
            <person name="Pedersen O."/>
            <person name="Smith M.E."/>
            <person name="Kuyper T.W."/>
            <person name="Franco-Molano E.A."/>
            <person name="Baroni T.J."/>
            <person name="Aanen D.K."/>
        </authorList>
    </citation>
    <scope>NUCLEOTIDE SEQUENCE</scope>
    <source>
        <strain evidence="1">D49</strain>
    </source>
</reference>
<protein>
    <submittedName>
        <fullName evidence="1">Uncharacterized protein</fullName>
    </submittedName>
</protein>